<sequence length="725" mass="85336">MQYTPGTINFGKILKQVKNTQVNENSLDLKSPKRTLVDVSTDTFIKIIFQEENNYYLFLNYVNALDFYLNYLGNINLIQDGHKPFYEHENVEVFFKGGNVMNYHFSTMVTDPRIKELFAMYFKKSDFDFSVNIHTLTNNRFNQLKKSLYPYIIEFLKKTTYLFNQYLQDVLNDKLINETVNTNFLTNFKNKNDDKIYEKSLQIVKKFIANPRFITAKEIIDNYFIMFPVNYLPKIKQIILVGKYVRVNFVDDTFVQFISKTQLYNIHDNETIDSLNDIFNQYNKNILNDFVTNYKKIYRTSKYYASLLYPYHKYLVSTIGKHELEYSILIDQLVKYNFSVIKSANFYTKEKINNMITDIQNTINQLNGVYYEIDSDNAPGPDEYTDPNAFIKYIVVPYNNGQVKLSPGNNFIMYNDFENPKGTEILMLSDSYNKNFKTNLESSLENIHYVSSNLIIKNISGNRQVLDFDLFRIKFNIIAENIVAKNGLIQPSFKIPSEFIDVSVTTISSSTYNEDHGMFIMPIKLTGIKLPNIEVKSHSYTYFIGDLIRILFTDFNFFPWTKGKYEKRLKRLLLLLYLYDGCHDTRLLEDLKELAVKVKHNITDTGSNQINLSKYARSPVYLESFDEYINIFDLVYIDPKYDLIKYPVKLLLIMSEILKSNNALEIINHFRRYLKINPLTSLGNLREDFVKFLDEIINTYNDISPNNSYQNVVKDYPIVYKNNKN</sequence>
<name>A0A2K9V8P1_9VIRU</name>
<reference evidence="1" key="1">
    <citation type="submission" date="2018-01" db="EMBL/GenBank/DDBJ databases">
        <title>Draft genome sequence of Bandra megavirus.</title>
        <authorList>
            <person name="Chatterjee A."/>
            <person name="Yadav R."/>
            <person name="Kondabagil K."/>
        </authorList>
    </citation>
    <scope>NUCLEOTIDE SEQUENCE</scope>
    <source>
        <strain evidence="1">KK-1</strain>
    </source>
</reference>
<proteinExistence type="predicted"/>
<accession>A0A2K9V8P1</accession>
<organism evidence="1">
    <name type="scientific">Bandra megavirus</name>
    <dbReference type="NCBI Taxonomy" id="2071566"/>
    <lineage>
        <taxon>Viruses</taxon>
        <taxon>Varidnaviria</taxon>
        <taxon>Bamfordvirae</taxon>
        <taxon>Nucleocytoviricota</taxon>
        <taxon>Megaviricetes</taxon>
        <taxon>Imitervirales</taxon>
        <taxon>Mimiviridae</taxon>
        <taxon>Megamimivirinae</taxon>
        <taxon>Megavirus</taxon>
    </lineage>
</organism>
<protein>
    <submittedName>
        <fullName evidence="1">Uncharacterized protein</fullName>
    </submittedName>
</protein>
<dbReference type="EMBL" id="MG779352">
    <property type="protein sequence ID" value="AUV58579.1"/>
    <property type="molecule type" value="Genomic_DNA"/>
</dbReference>
<dbReference type="Pfam" id="PF19169">
    <property type="entry name" value="DUF5851"/>
    <property type="match status" value="1"/>
</dbReference>
<evidence type="ECO:0000313" key="1">
    <source>
        <dbReference type="EMBL" id="AUV58579.1"/>
    </source>
</evidence>
<dbReference type="InterPro" id="IPR043881">
    <property type="entry name" value="DUF5851"/>
</dbReference>